<protein>
    <recommendedName>
        <fullName evidence="3">HTH merR-type domain-containing protein</fullName>
    </recommendedName>
</protein>
<evidence type="ECO:0000313" key="5">
    <source>
        <dbReference type="Proteomes" id="UP001344906"/>
    </source>
</evidence>
<dbReference type="Proteomes" id="UP001344906">
    <property type="component" value="Unassembled WGS sequence"/>
</dbReference>
<keyword evidence="1" id="KW-0238">DNA-binding</keyword>
<dbReference type="EMBL" id="BSRI01000002">
    <property type="protein sequence ID" value="GLV56731.1"/>
    <property type="molecule type" value="Genomic_DNA"/>
</dbReference>
<comment type="caution">
    <text evidence="4">The sequence shown here is derived from an EMBL/GenBank/DDBJ whole genome shotgun (WGS) entry which is preliminary data.</text>
</comment>
<evidence type="ECO:0000313" key="4">
    <source>
        <dbReference type="EMBL" id="GLV56731.1"/>
    </source>
</evidence>
<feature type="region of interest" description="Disordered" evidence="2">
    <location>
        <begin position="1"/>
        <end position="20"/>
    </location>
</feature>
<dbReference type="SMART" id="SM00422">
    <property type="entry name" value="HTH_MERR"/>
    <property type="match status" value="1"/>
</dbReference>
<feature type="domain" description="HTH merR-type" evidence="3">
    <location>
        <begin position="21"/>
        <end position="89"/>
    </location>
</feature>
<dbReference type="InterPro" id="IPR000551">
    <property type="entry name" value="MerR-type_HTH_dom"/>
</dbReference>
<accession>A0ABQ6FW44</accession>
<proteinExistence type="predicted"/>
<evidence type="ECO:0000259" key="3">
    <source>
        <dbReference type="PROSITE" id="PS50937"/>
    </source>
</evidence>
<dbReference type="PANTHER" id="PTHR30204:SF58">
    <property type="entry name" value="HTH-TYPE TRANSCRIPTIONAL REGULATOR YFMP"/>
    <property type="match status" value="1"/>
</dbReference>
<reference evidence="4 5" key="1">
    <citation type="submission" date="2023-02" db="EMBL/GenBank/DDBJ databases">
        <title>Dictyobacter halimunensis sp. nov., a new member of the class Ktedonobacteria from forest soil in a geothermal area.</title>
        <authorList>
            <person name="Rachmania M.K."/>
            <person name="Ningsih F."/>
            <person name="Sakai Y."/>
            <person name="Yabe S."/>
            <person name="Yokota A."/>
            <person name="Sjamsuridzal W."/>
        </authorList>
    </citation>
    <scope>NUCLEOTIDE SEQUENCE [LARGE SCALE GENOMIC DNA]</scope>
    <source>
        <strain evidence="4 5">S3.2.2.5</strain>
    </source>
</reference>
<dbReference type="RefSeq" id="WP_338252273.1">
    <property type="nucleotide sequence ID" value="NZ_BSRI01000002.1"/>
</dbReference>
<dbReference type="PROSITE" id="PS50937">
    <property type="entry name" value="HTH_MERR_2"/>
    <property type="match status" value="1"/>
</dbReference>
<dbReference type="InterPro" id="IPR047057">
    <property type="entry name" value="MerR_fam"/>
</dbReference>
<name>A0ABQ6FW44_9CHLR</name>
<organism evidence="4 5">
    <name type="scientific">Dictyobacter halimunensis</name>
    <dbReference type="NCBI Taxonomy" id="3026934"/>
    <lineage>
        <taxon>Bacteria</taxon>
        <taxon>Bacillati</taxon>
        <taxon>Chloroflexota</taxon>
        <taxon>Ktedonobacteria</taxon>
        <taxon>Ktedonobacterales</taxon>
        <taxon>Dictyobacteraceae</taxon>
        <taxon>Dictyobacter</taxon>
    </lineage>
</organism>
<evidence type="ECO:0000256" key="2">
    <source>
        <dbReference type="SAM" id="MobiDB-lite"/>
    </source>
</evidence>
<dbReference type="PANTHER" id="PTHR30204">
    <property type="entry name" value="REDOX-CYCLING DRUG-SENSING TRANSCRIPTIONAL ACTIVATOR SOXR"/>
    <property type="match status" value="1"/>
</dbReference>
<dbReference type="Pfam" id="PF13411">
    <property type="entry name" value="MerR_1"/>
    <property type="match status" value="1"/>
</dbReference>
<sequence>MKRRSRASQPMSDDEHRRLPKYSIGVVSQLVGIPPQTLRRYEEAGLLDPARQDGKNRLYSDENLSLLQEIAELADQGVNVVGIRHILQMRQQVISLKQEVHEVRTLLMHVQHTEYVIESSSEKKKEHE</sequence>
<dbReference type="InterPro" id="IPR009061">
    <property type="entry name" value="DNA-bd_dom_put_sf"/>
</dbReference>
<dbReference type="SUPFAM" id="SSF46955">
    <property type="entry name" value="Putative DNA-binding domain"/>
    <property type="match status" value="1"/>
</dbReference>
<gene>
    <name evidence="4" type="ORF">KDH_35700</name>
</gene>
<evidence type="ECO:0000256" key="1">
    <source>
        <dbReference type="ARBA" id="ARBA00023125"/>
    </source>
</evidence>
<dbReference type="Gene3D" id="1.10.1660.10">
    <property type="match status" value="1"/>
</dbReference>
<keyword evidence="5" id="KW-1185">Reference proteome</keyword>